<proteinExistence type="predicted"/>
<gene>
    <name evidence="1" type="ORF">GMARGA_LOCUS16468</name>
</gene>
<dbReference type="Proteomes" id="UP000789901">
    <property type="component" value="Unassembled WGS sequence"/>
</dbReference>
<dbReference type="EMBL" id="CAJVQB010011960">
    <property type="protein sequence ID" value="CAG8751731.1"/>
    <property type="molecule type" value="Genomic_DNA"/>
</dbReference>
<name>A0ABN7VBK8_GIGMA</name>
<protein>
    <submittedName>
        <fullName evidence="1">15874_t:CDS:1</fullName>
    </submittedName>
</protein>
<evidence type="ECO:0000313" key="2">
    <source>
        <dbReference type="Proteomes" id="UP000789901"/>
    </source>
</evidence>
<accession>A0ABN7VBK8</accession>
<keyword evidence="2" id="KW-1185">Reference proteome</keyword>
<organism evidence="1 2">
    <name type="scientific">Gigaspora margarita</name>
    <dbReference type="NCBI Taxonomy" id="4874"/>
    <lineage>
        <taxon>Eukaryota</taxon>
        <taxon>Fungi</taxon>
        <taxon>Fungi incertae sedis</taxon>
        <taxon>Mucoromycota</taxon>
        <taxon>Glomeromycotina</taxon>
        <taxon>Glomeromycetes</taxon>
        <taxon>Diversisporales</taxon>
        <taxon>Gigasporaceae</taxon>
        <taxon>Gigaspora</taxon>
    </lineage>
</organism>
<evidence type="ECO:0000313" key="1">
    <source>
        <dbReference type="EMBL" id="CAG8751731.1"/>
    </source>
</evidence>
<reference evidence="1 2" key="1">
    <citation type="submission" date="2021-06" db="EMBL/GenBank/DDBJ databases">
        <authorList>
            <person name="Kallberg Y."/>
            <person name="Tangrot J."/>
            <person name="Rosling A."/>
        </authorList>
    </citation>
    <scope>NUCLEOTIDE SEQUENCE [LARGE SCALE GENOMIC DNA]</scope>
    <source>
        <strain evidence="1 2">120-4 pot B 10/14</strain>
    </source>
</reference>
<sequence length="182" mass="21467">RTLYEVLGTRFTKSELKSIKEDLLKDQKHKDLSLLFAQKLKIGSMGIVPVKNYKDRLSQYRQEILMFPLLDPFWCHIANFEKSDSIWNKMFERSLLSRFRTECFELNPNQANDVIKIVITSDVKDYAKFLNKFIFSPEHPAHKSLFEKSEDDPLDNNESVQETVIIIQNVHDEPIYLLNKNK</sequence>
<feature type="non-terminal residue" evidence="1">
    <location>
        <position position="1"/>
    </location>
</feature>
<comment type="caution">
    <text evidence="1">The sequence shown here is derived from an EMBL/GenBank/DDBJ whole genome shotgun (WGS) entry which is preliminary data.</text>
</comment>